<evidence type="ECO:0000256" key="2">
    <source>
        <dbReference type="SAM" id="SignalP"/>
    </source>
</evidence>
<keyword evidence="2" id="KW-0732">Signal</keyword>
<keyword evidence="4" id="KW-1185">Reference proteome</keyword>
<comment type="caution">
    <text evidence="3">The sequence shown here is derived from an EMBL/GenBank/DDBJ whole genome shotgun (WGS) entry which is preliminary data.</text>
</comment>
<protein>
    <recommendedName>
        <fullName evidence="5">Secreted protein</fullName>
    </recommendedName>
</protein>
<accession>A0AAD8H9M5</accession>
<name>A0AAD8H9M5_9APIA</name>
<dbReference type="EMBL" id="JAUIZM010000010">
    <property type="protein sequence ID" value="KAK1362142.1"/>
    <property type="molecule type" value="Genomic_DNA"/>
</dbReference>
<reference evidence="3" key="1">
    <citation type="submission" date="2023-02" db="EMBL/GenBank/DDBJ databases">
        <title>Genome of toxic invasive species Heracleum sosnowskyi carries increased number of genes despite the absence of recent whole-genome duplications.</title>
        <authorList>
            <person name="Schelkunov M."/>
            <person name="Shtratnikova V."/>
            <person name="Makarenko M."/>
            <person name="Klepikova A."/>
            <person name="Omelchenko D."/>
            <person name="Novikova G."/>
            <person name="Obukhova E."/>
            <person name="Bogdanov V."/>
            <person name="Penin A."/>
            <person name="Logacheva M."/>
        </authorList>
    </citation>
    <scope>NUCLEOTIDE SEQUENCE</scope>
    <source>
        <strain evidence="3">Hsosn_3</strain>
        <tissue evidence="3">Leaf</tissue>
    </source>
</reference>
<evidence type="ECO:0008006" key="5">
    <source>
        <dbReference type="Google" id="ProtNLM"/>
    </source>
</evidence>
<sequence>MAFLTNHNVVVLVLILISFYGARTTSASSLHQREKQNWRWFSDCRSGHRKLSLLNCESGGGSVNKERAFWSESLKTSLSPPPPPFKHVAPHAGIASPPRKE</sequence>
<evidence type="ECO:0000313" key="4">
    <source>
        <dbReference type="Proteomes" id="UP001237642"/>
    </source>
</evidence>
<feature type="signal peptide" evidence="2">
    <location>
        <begin position="1"/>
        <end position="27"/>
    </location>
</feature>
<proteinExistence type="predicted"/>
<feature type="region of interest" description="Disordered" evidence="1">
    <location>
        <begin position="74"/>
        <end position="101"/>
    </location>
</feature>
<evidence type="ECO:0000256" key="1">
    <source>
        <dbReference type="SAM" id="MobiDB-lite"/>
    </source>
</evidence>
<reference evidence="3" key="2">
    <citation type="submission" date="2023-05" db="EMBL/GenBank/DDBJ databases">
        <authorList>
            <person name="Schelkunov M.I."/>
        </authorList>
    </citation>
    <scope>NUCLEOTIDE SEQUENCE</scope>
    <source>
        <strain evidence="3">Hsosn_3</strain>
        <tissue evidence="3">Leaf</tissue>
    </source>
</reference>
<evidence type="ECO:0000313" key="3">
    <source>
        <dbReference type="EMBL" id="KAK1362142.1"/>
    </source>
</evidence>
<feature type="chain" id="PRO_5042051236" description="Secreted protein" evidence="2">
    <location>
        <begin position="28"/>
        <end position="101"/>
    </location>
</feature>
<gene>
    <name evidence="3" type="ORF">POM88_046616</name>
</gene>
<organism evidence="3 4">
    <name type="scientific">Heracleum sosnowskyi</name>
    <dbReference type="NCBI Taxonomy" id="360622"/>
    <lineage>
        <taxon>Eukaryota</taxon>
        <taxon>Viridiplantae</taxon>
        <taxon>Streptophyta</taxon>
        <taxon>Embryophyta</taxon>
        <taxon>Tracheophyta</taxon>
        <taxon>Spermatophyta</taxon>
        <taxon>Magnoliopsida</taxon>
        <taxon>eudicotyledons</taxon>
        <taxon>Gunneridae</taxon>
        <taxon>Pentapetalae</taxon>
        <taxon>asterids</taxon>
        <taxon>campanulids</taxon>
        <taxon>Apiales</taxon>
        <taxon>Apiaceae</taxon>
        <taxon>Apioideae</taxon>
        <taxon>apioid superclade</taxon>
        <taxon>Tordylieae</taxon>
        <taxon>Tordyliinae</taxon>
        <taxon>Heracleum</taxon>
    </lineage>
</organism>
<dbReference type="Proteomes" id="UP001237642">
    <property type="component" value="Unassembled WGS sequence"/>
</dbReference>
<dbReference type="AlphaFoldDB" id="A0AAD8H9M5"/>